<dbReference type="Proteomes" id="UP000671879">
    <property type="component" value="Chromosome"/>
</dbReference>
<feature type="compositionally biased region" description="Acidic residues" evidence="1">
    <location>
        <begin position="120"/>
        <end position="129"/>
    </location>
</feature>
<dbReference type="AlphaFoldDB" id="A0A9Q7AMU7"/>
<feature type="region of interest" description="Disordered" evidence="1">
    <location>
        <begin position="221"/>
        <end position="285"/>
    </location>
</feature>
<keyword evidence="3" id="KW-1185">Reference proteome</keyword>
<dbReference type="KEGG" id="aram:KAR29_10720"/>
<protein>
    <recommendedName>
        <fullName evidence="4">SprA family protein</fullName>
    </recommendedName>
</protein>
<proteinExistence type="predicted"/>
<evidence type="ECO:0000313" key="3">
    <source>
        <dbReference type="Proteomes" id="UP000671879"/>
    </source>
</evidence>
<feature type="region of interest" description="Disordered" evidence="1">
    <location>
        <begin position="298"/>
        <end position="320"/>
    </location>
</feature>
<evidence type="ECO:0000256" key="1">
    <source>
        <dbReference type="SAM" id="MobiDB-lite"/>
    </source>
</evidence>
<gene>
    <name evidence="2" type="ORF">KAR29_10720</name>
</gene>
<feature type="compositionally biased region" description="Low complexity" evidence="1">
    <location>
        <begin position="89"/>
        <end position="98"/>
    </location>
</feature>
<dbReference type="EMBL" id="CP072943">
    <property type="protein sequence ID" value="QTX31802.1"/>
    <property type="molecule type" value="Genomic_DNA"/>
</dbReference>
<accession>A0A9Q7AMU7</accession>
<feature type="region of interest" description="Disordered" evidence="1">
    <location>
        <begin position="88"/>
        <end position="129"/>
    </location>
</feature>
<dbReference type="RefSeq" id="WP_274372987.1">
    <property type="nucleotide sequence ID" value="NZ_CP072943.1"/>
</dbReference>
<dbReference type="Pfam" id="PF12118">
    <property type="entry name" value="SprA-related"/>
    <property type="match status" value="1"/>
</dbReference>
<feature type="region of interest" description="Disordered" evidence="1">
    <location>
        <begin position="1"/>
        <end position="44"/>
    </location>
</feature>
<organism evidence="2 3">
    <name type="scientific">Aminithiophilus ramosus</name>
    <dbReference type="NCBI Taxonomy" id="3029084"/>
    <lineage>
        <taxon>Bacteria</taxon>
        <taxon>Thermotogati</taxon>
        <taxon>Synergistota</taxon>
        <taxon>Synergistia</taxon>
        <taxon>Synergistales</taxon>
        <taxon>Aminithiophilaceae</taxon>
        <taxon>Aminithiophilus</taxon>
    </lineage>
</organism>
<name>A0A9Q7AMU7_9BACT</name>
<sequence length="320" mass="33729">MGIEATTAMRPESLSSLYGGGKVSTEAKSVPASSAQERSRELSRAEARLLQEERTLTGDPKVRDASVQYEYTIGPDGKRYITGARVTYSEEGGSSASSADREENLSSDLGRQVDLASSSAEEDLEEEAAVDELRKIDREVRAHEAAHMAAGGPYAGAVSYTYVQGPDGASYAVGGEVPISAPAGRTPEETIRIMEQARSAALAPGAPSAQDFRVASKASAAVTQARQELSRRGDGEDSQEDGALPLAPDEPTTPERSSDSAADSDGTRTSPSDRREPDLLFSFIASEEDRDQLLQAYSAPWAMGRNDGSGATYLGAGLVA</sequence>
<dbReference type="InterPro" id="IPR021973">
    <property type="entry name" value="SprA-related"/>
</dbReference>
<reference evidence="3" key="1">
    <citation type="submission" date="2021-04" db="EMBL/GenBank/DDBJ databases">
        <title>A novel Synergistetes isolate from a pyrite-forming mixed culture.</title>
        <authorList>
            <person name="Bunk B."/>
            <person name="Sproer C."/>
            <person name="Spring S."/>
            <person name="Pester M."/>
        </authorList>
    </citation>
    <scope>NUCLEOTIDE SEQUENCE [LARGE SCALE GENOMIC DNA]</scope>
    <source>
        <strain evidence="3">J.5.4.2-T.3.5.2</strain>
    </source>
</reference>
<evidence type="ECO:0008006" key="4">
    <source>
        <dbReference type="Google" id="ProtNLM"/>
    </source>
</evidence>
<evidence type="ECO:0000313" key="2">
    <source>
        <dbReference type="EMBL" id="QTX31802.1"/>
    </source>
</evidence>